<comment type="similarity">
    <text evidence="1">Belongs to the PDCD5 family.</text>
</comment>
<dbReference type="SUPFAM" id="SSF46950">
    <property type="entry name" value="Double-stranded DNA-binding domain"/>
    <property type="match status" value="1"/>
</dbReference>
<dbReference type="Pfam" id="PF01984">
    <property type="entry name" value="dsDNA_bind"/>
    <property type="match status" value="1"/>
</dbReference>
<dbReference type="GO" id="GO:0005829">
    <property type="term" value="C:cytosol"/>
    <property type="evidence" value="ECO:0007669"/>
    <property type="project" value="TreeGrafter"/>
</dbReference>
<dbReference type="EMBL" id="DVAD01000015">
    <property type="protein sequence ID" value="HIJ99740.1"/>
    <property type="molecule type" value="Genomic_DNA"/>
</dbReference>
<reference evidence="2 3" key="1">
    <citation type="journal article" name="Nat. Commun.">
        <title>Undinarchaeota illuminate DPANN phylogeny and the impact of gene transfer on archaeal evolution.</title>
        <authorList>
            <person name="Dombrowski N."/>
            <person name="Williams T.A."/>
            <person name="Sun J."/>
            <person name="Woodcroft B.J."/>
            <person name="Lee J.H."/>
            <person name="Minh B.Q."/>
            <person name="Rinke C."/>
            <person name="Spang A."/>
        </authorList>
    </citation>
    <scope>NUCLEOTIDE SEQUENCE [LARGE SCALE GENOMIC DNA]</scope>
    <source>
        <strain evidence="2">MAG_bin17</strain>
    </source>
</reference>
<dbReference type="InterPro" id="IPR002836">
    <property type="entry name" value="PDCD5-like"/>
</dbReference>
<dbReference type="PIRSF" id="PIRSF015730">
    <property type="entry name" value="TFAR19"/>
    <property type="match status" value="1"/>
</dbReference>
<dbReference type="AlphaFoldDB" id="A0A832V0B2"/>
<accession>A0A832V0B2</accession>
<organism evidence="2 3">
    <name type="scientific">Candidatus Undinarchaeum marinum</name>
    <dbReference type="NCBI Taxonomy" id="2756141"/>
    <lineage>
        <taxon>Archaea</taxon>
        <taxon>Candidatus Undinarchaeota</taxon>
        <taxon>Candidatus Undinarchaeia</taxon>
        <taxon>Candidatus Undinarchaeales</taxon>
        <taxon>Candidatus Undinarchaeaceae</taxon>
        <taxon>Candidatus Undinarchaeum</taxon>
    </lineage>
</organism>
<dbReference type="Proteomes" id="UP000604391">
    <property type="component" value="Unassembled WGS sequence"/>
</dbReference>
<dbReference type="GO" id="GO:0003677">
    <property type="term" value="F:DNA binding"/>
    <property type="evidence" value="ECO:0007669"/>
    <property type="project" value="InterPro"/>
</dbReference>
<dbReference type="InterPro" id="IPR036883">
    <property type="entry name" value="PDCD5-like_sf"/>
</dbReference>
<evidence type="ECO:0000256" key="1">
    <source>
        <dbReference type="ARBA" id="ARBA00010490"/>
    </source>
</evidence>
<keyword evidence="3" id="KW-1185">Reference proteome</keyword>
<comment type="caution">
    <text evidence="2">The sequence shown here is derived from an EMBL/GenBank/DDBJ whole genome shotgun (WGS) entry which is preliminary data.</text>
</comment>
<dbReference type="PANTHER" id="PTHR10840">
    <property type="entry name" value="PROGRAMMED CELL DEATH PROTEIN 5"/>
    <property type="match status" value="1"/>
</dbReference>
<protein>
    <recommendedName>
        <fullName evidence="4">DNA-binding protein</fullName>
    </recommendedName>
</protein>
<evidence type="ECO:0000313" key="3">
    <source>
        <dbReference type="Proteomes" id="UP000604391"/>
    </source>
</evidence>
<evidence type="ECO:0008006" key="4">
    <source>
        <dbReference type="Google" id="ProtNLM"/>
    </source>
</evidence>
<proteinExistence type="inferred from homology"/>
<gene>
    <name evidence="2" type="ORF">H1011_02865</name>
</gene>
<evidence type="ECO:0000313" key="2">
    <source>
        <dbReference type="EMBL" id="HIJ99740.1"/>
    </source>
</evidence>
<sequence length="109" mass="12671">MDDSELEKIRRQKLTEMQAASEQEEVRAYQEAQAKNQVESVLKLILTQKAWDRWNNAKMANQNVAYSAAMSILQQTRGKVTQKISEEELKKILSQVASSQRREFNITRK</sequence>
<name>A0A832V0B2_9ARCH</name>
<dbReference type="Gene3D" id="1.10.8.140">
    <property type="entry name" value="PDCD5-like"/>
    <property type="match status" value="1"/>
</dbReference>
<dbReference type="PANTHER" id="PTHR10840:SF0">
    <property type="entry name" value="PROGRAMMED CELL DEATH PROTEIN 5"/>
    <property type="match status" value="1"/>
</dbReference>